<reference evidence="1" key="2">
    <citation type="submission" date="2023-04" db="EMBL/GenBank/DDBJ databases">
        <authorList>
            <person name="Bruccoleri R.E."/>
            <person name="Oakeley E.J."/>
            <person name="Faust A.-M."/>
            <person name="Dessus-Babus S."/>
            <person name="Altorfer M."/>
            <person name="Burckhardt D."/>
            <person name="Oertli M."/>
            <person name="Naumann U."/>
            <person name="Petersen F."/>
            <person name="Wong J."/>
        </authorList>
    </citation>
    <scope>NUCLEOTIDE SEQUENCE</scope>
    <source>
        <strain evidence="1">GSM-AAB239-AS_SAM_17_03QT</strain>
        <tissue evidence="1">Leaf</tissue>
    </source>
</reference>
<dbReference type="Proteomes" id="UP001140949">
    <property type="component" value="Unassembled WGS sequence"/>
</dbReference>
<keyword evidence="2" id="KW-1185">Reference proteome</keyword>
<dbReference type="EMBL" id="JANAVB010021233">
    <property type="protein sequence ID" value="KAJ6826015.1"/>
    <property type="molecule type" value="Genomic_DNA"/>
</dbReference>
<proteinExistence type="predicted"/>
<comment type="caution">
    <text evidence="1">The sequence shown here is derived from an EMBL/GenBank/DDBJ whole genome shotgun (WGS) entry which is preliminary data.</text>
</comment>
<evidence type="ECO:0000313" key="1">
    <source>
        <dbReference type="EMBL" id="KAJ6826015.1"/>
    </source>
</evidence>
<name>A0AAX6GCK1_IRIPA</name>
<evidence type="ECO:0000313" key="2">
    <source>
        <dbReference type="Proteomes" id="UP001140949"/>
    </source>
</evidence>
<protein>
    <submittedName>
        <fullName evidence="1">Uncharacterized protein</fullName>
    </submittedName>
</protein>
<accession>A0AAX6GCK1</accession>
<reference evidence="1" key="1">
    <citation type="journal article" date="2023" name="GigaByte">
        <title>Genome assembly of the bearded iris, Iris pallida Lam.</title>
        <authorList>
            <person name="Bruccoleri R.E."/>
            <person name="Oakeley E.J."/>
            <person name="Faust A.M.E."/>
            <person name="Altorfer M."/>
            <person name="Dessus-Babus S."/>
            <person name="Burckhardt D."/>
            <person name="Oertli M."/>
            <person name="Naumann U."/>
            <person name="Petersen F."/>
            <person name="Wong J."/>
        </authorList>
    </citation>
    <scope>NUCLEOTIDE SEQUENCE</scope>
    <source>
        <strain evidence="1">GSM-AAB239-AS_SAM_17_03QT</strain>
    </source>
</reference>
<dbReference type="AlphaFoldDB" id="A0AAX6GCK1"/>
<gene>
    <name evidence="1" type="ORF">M6B38_374490</name>
</gene>
<organism evidence="1 2">
    <name type="scientific">Iris pallida</name>
    <name type="common">Sweet iris</name>
    <dbReference type="NCBI Taxonomy" id="29817"/>
    <lineage>
        <taxon>Eukaryota</taxon>
        <taxon>Viridiplantae</taxon>
        <taxon>Streptophyta</taxon>
        <taxon>Embryophyta</taxon>
        <taxon>Tracheophyta</taxon>
        <taxon>Spermatophyta</taxon>
        <taxon>Magnoliopsida</taxon>
        <taxon>Liliopsida</taxon>
        <taxon>Asparagales</taxon>
        <taxon>Iridaceae</taxon>
        <taxon>Iridoideae</taxon>
        <taxon>Irideae</taxon>
        <taxon>Iris</taxon>
    </lineage>
</organism>
<sequence length="94" mass="10259">MSDHLGPSLHLRIEFFSQDVSCSCLSACLCAVEELGSCPTSGCINVRLCPGNWKGGSISVAGFEIQTLAYYVPDVWMTGAVINWTRVVKWRSSD</sequence>